<dbReference type="InterPro" id="IPR000525">
    <property type="entry name" value="Initiator_Rep_WH1"/>
</dbReference>
<dbReference type="InterPro" id="IPR036390">
    <property type="entry name" value="WH_DNA-bd_sf"/>
</dbReference>
<evidence type="ECO:0000256" key="1">
    <source>
        <dbReference type="ARBA" id="ARBA00038283"/>
    </source>
</evidence>
<dbReference type="InterPro" id="IPR036388">
    <property type="entry name" value="WH-like_DNA-bd_sf"/>
</dbReference>
<dbReference type="RefSeq" id="WP_151152089.1">
    <property type="nucleotide sequence ID" value="NZ_WAIE01000011.1"/>
</dbReference>
<comment type="caution">
    <text evidence="3">The sequence shown here is derived from an EMBL/GenBank/DDBJ whole genome shotgun (WGS) entry which is preliminary data.</text>
</comment>
<protein>
    <submittedName>
        <fullName evidence="3">Replication initiation protein</fullName>
    </submittedName>
</protein>
<dbReference type="SUPFAM" id="SSF46785">
    <property type="entry name" value="Winged helix' DNA-binding domain"/>
    <property type="match status" value="2"/>
</dbReference>
<accession>A0A6N6MYQ7</accession>
<gene>
    <name evidence="3" type="ORF">F8A88_15460</name>
</gene>
<organism evidence="3 4">
    <name type="scientific">Pseudodesulfovibrio senegalensis</name>
    <dbReference type="NCBI Taxonomy" id="1721087"/>
    <lineage>
        <taxon>Bacteria</taxon>
        <taxon>Pseudomonadati</taxon>
        <taxon>Thermodesulfobacteriota</taxon>
        <taxon>Desulfovibrionia</taxon>
        <taxon>Desulfovibrionales</taxon>
        <taxon>Desulfovibrionaceae</taxon>
    </lineage>
</organism>
<evidence type="ECO:0000313" key="4">
    <source>
        <dbReference type="Proteomes" id="UP000438699"/>
    </source>
</evidence>
<dbReference type="Pfam" id="PF21205">
    <property type="entry name" value="Rep3_C"/>
    <property type="match status" value="1"/>
</dbReference>
<evidence type="ECO:0000313" key="3">
    <source>
        <dbReference type="EMBL" id="KAB1437322.1"/>
    </source>
</evidence>
<proteinExistence type="inferred from homology"/>
<dbReference type="AlphaFoldDB" id="A0A6N6MYQ7"/>
<feature type="domain" description="Initiator Rep protein WH1" evidence="2">
    <location>
        <begin position="7"/>
        <end position="149"/>
    </location>
</feature>
<dbReference type="EMBL" id="WAIE01000011">
    <property type="protein sequence ID" value="KAB1437322.1"/>
    <property type="molecule type" value="Genomic_DNA"/>
</dbReference>
<keyword evidence="4" id="KW-1185">Reference proteome</keyword>
<reference evidence="3 4" key="1">
    <citation type="journal article" date="2017" name="Int. J. Syst. Evol. Microbiol.">
        <title>Desulfovibrio senegalensis sp. nov., a mesophilic sulfate reducer isolated from marine sediment.</title>
        <authorList>
            <person name="Thioye A."/>
            <person name="Gam Z.B.A."/>
            <person name="Mbengue M."/>
            <person name="Cayol J.L."/>
            <person name="Joseph-Bartoli M."/>
            <person name="Toure-Kane C."/>
            <person name="Labat M."/>
        </authorList>
    </citation>
    <scope>NUCLEOTIDE SEQUENCE [LARGE SCALE GENOMIC DNA]</scope>
    <source>
        <strain evidence="3 4">DSM 101509</strain>
    </source>
</reference>
<dbReference type="Pfam" id="PF01051">
    <property type="entry name" value="Rep3_N"/>
    <property type="match status" value="1"/>
</dbReference>
<dbReference type="Proteomes" id="UP000438699">
    <property type="component" value="Unassembled WGS sequence"/>
</dbReference>
<dbReference type="OrthoDB" id="9122127at2"/>
<dbReference type="Gene3D" id="1.10.10.10">
    <property type="entry name" value="Winged helix-like DNA-binding domain superfamily/Winged helix DNA-binding domain"/>
    <property type="match status" value="2"/>
</dbReference>
<dbReference type="GO" id="GO:0003887">
    <property type="term" value="F:DNA-directed DNA polymerase activity"/>
    <property type="evidence" value="ECO:0007669"/>
    <property type="project" value="InterPro"/>
</dbReference>
<sequence>MKNENDIVAKHNDMIPTLQRLELQELRLLAFCLSHIDSKHDTTFFEITASVQDLIAIFKISPNAAYEIVKQTIKSINQKPAEYEEDGEKVLAFWFQTMRYTPLDGKFTFKMNPDLAPRLLDLRNNFTEYRLKDVYQFKSASTWHLYEILRQWKSAGKVKFDLNEFKMRLGVAGRYPRFSDLKKRILDPGQRDIAAYSDIKIEYEKITKARKVVALRFFIVENQSTKTHTEKVRAVVEKQLDHGQCFAPELAAILRDQCRMHAKQARQLANLAAGDDEQRTKKLIPKLIERYKKIPAENCSTSLGGYCFKALRDELTRGSLI</sequence>
<name>A0A6N6MYQ7_9BACT</name>
<dbReference type="GO" id="GO:0006270">
    <property type="term" value="P:DNA replication initiation"/>
    <property type="evidence" value="ECO:0007669"/>
    <property type="project" value="InterPro"/>
</dbReference>
<comment type="similarity">
    <text evidence="1">Belongs to the initiator RepB protein family.</text>
</comment>
<evidence type="ECO:0000259" key="2">
    <source>
        <dbReference type="Pfam" id="PF01051"/>
    </source>
</evidence>